<evidence type="ECO:0000313" key="3">
    <source>
        <dbReference type="Proteomes" id="UP000040453"/>
    </source>
</evidence>
<feature type="transmembrane region" description="Helical" evidence="1">
    <location>
        <begin position="33"/>
        <end position="55"/>
    </location>
</feature>
<dbReference type="Proteomes" id="UP000040453">
    <property type="component" value="Unassembled WGS sequence"/>
</dbReference>
<gene>
    <name evidence="2" type="ORF">BN997_01318</name>
</gene>
<feature type="transmembrane region" description="Helical" evidence="1">
    <location>
        <begin position="67"/>
        <end position="95"/>
    </location>
</feature>
<proteinExistence type="predicted"/>
<dbReference type="STRING" id="545501.BN997_01318"/>
<reference evidence="2 3" key="1">
    <citation type="submission" date="2014-11" db="EMBL/GenBank/DDBJ databases">
        <authorList>
            <person name="Urmite Genomes Urmite Genomes"/>
        </authorList>
    </citation>
    <scope>NUCLEOTIDE SEQUENCE [LARGE SCALE GENOMIC DNA]</scope>
    <source>
        <strain evidence="2 3">Oc5</strain>
    </source>
</reference>
<keyword evidence="1" id="KW-0812">Transmembrane</keyword>
<accession>A0A0A1M859</accession>
<name>A0A0A1M859_9BACI</name>
<evidence type="ECO:0000256" key="1">
    <source>
        <dbReference type="SAM" id="Phobius"/>
    </source>
</evidence>
<dbReference type="RefSeq" id="WP_042530659.1">
    <property type="nucleotide sequence ID" value="NZ_CAXOIH010000012.1"/>
</dbReference>
<keyword evidence="3" id="KW-1185">Reference proteome</keyword>
<dbReference type="Pfam" id="PF14068">
    <property type="entry name" value="YuiB"/>
    <property type="match status" value="1"/>
</dbReference>
<dbReference type="InterPro" id="IPR025917">
    <property type="entry name" value="YuiB"/>
</dbReference>
<keyword evidence="1" id="KW-1133">Transmembrane helix</keyword>
<dbReference type="OrthoDB" id="2382309at2"/>
<keyword evidence="1" id="KW-0472">Membrane</keyword>
<protein>
    <submittedName>
        <fullName evidence="2">Uncharacterized protein</fullName>
    </submittedName>
</protein>
<evidence type="ECO:0000313" key="2">
    <source>
        <dbReference type="EMBL" id="CEI81495.1"/>
    </source>
</evidence>
<dbReference type="AlphaFoldDB" id="A0A0A1M859"/>
<dbReference type="EMBL" id="CDGG01000001">
    <property type="protein sequence ID" value="CEI81495.1"/>
    <property type="molecule type" value="Genomic_DNA"/>
</dbReference>
<sequence>MVQLVVSVVLYFVIFFGIAFILNMLLRKTWLMACLYPILMIFIIDNVSFFSYFTSPGESFSALGERIVALTIADIVILLSGFIGTIVSGLVIRFLRKSGYQMF</sequence>
<feature type="transmembrane region" description="Helical" evidence="1">
    <location>
        <begin position="6"/>
        <end position="26"/>
    </location>
</feature>
<organism evidence="2 3">
    <name type="scientific">Oceanobacillus oncorhynchi</name>
    <dbReference type="NCBI Taxonomy" id="545501"/>
    <lineage>
        <taxon>Bacteria</taxon>
        <taxon>Bacillati</taxon>
        <taxon>Bacillota</taxon>
        <taxon>Bacilli</taxon>
        <taxon>Bacillales</taxon>
        <taxon>Bacillaceae</taxon>
        <taxon>Oceanobacillus</taxon>
    </lineage>
</organism>